<dbReference type="eggNOG" id="KOG0580">
    <property type="taxonomic scope" value="Eukaryota"/>
</dbReference>
<reference evidence="10 11" key="1">
    <citation type="journal article" date="2011" name="Proc. Natl. Acad. Sci. U.S.A.">
        <title>Niche of harmful alga Aureococcus anophagefferens revealed through ecogenomics.</title>
        <authorList>
            <person name="Gobler C.J."/>
            <person name="Berry D.L."/>
            <person name="Dyhrman S.T."/>
            <person name="Wilhelm S.W."/>
            <person name="Salamov A."/>
            <person name="Lobanov A.V."/>
            <person name="Zhang Y."/>
            <person name="Collier J.L."/>
            <person name="Wurch L.L."/>
            <person name="Kustka A.B."/>
            <person name="Dill B.D."/>
            <person name="Shah M."/>
            <person name="VerBerkmoes N.C."/>
            <person name="Kuo A."/>
            <person name="Terry A."/>
            <person name="Pangilinan J."/>
            <person name="Lindquist E.A."/>
            <person name="Lucas S."/>
            <person name="Paulsen I.T."/>
            <person name="Hattenrath-Lehmann T.K."/>
            <person name="Talmage S.C."/>
            <person name="Walker E.A."/>
            <person name="Koch F."/>
            <person name="Burson A.M."/>
            <person name="Marcoval M.A."/>
            <person name="Tang Y.Z."/>
            <person name="Lecleir G.R."/>
            <person name="Coyne K.J."/>
            <person name="Berg G.M."/>
            <person name="Bertrand E.M."/>
            <person name="Saito M.A."/>
            <person name="Gladyshev V.N."/>
            <person name="Grigoriev I.V."/>
        </authorList>
    </citation>
    <scope>NUCLEOTIDE SEQUENCE [LARGE SCALE GENOMIC DNA]</scope>
    <source>
        <strain evidence="11">CCMP 1984</strain>
    </source>
</reference>
<feature type="non-terminal residue" evidence="10">
    <location>
        <position position="1"/>
    </location>
</feature>
<dbReference type="KEGG" id="aaf:AURANDRAFT_34714"/>
<dbReference type="GO" id="GO:0004674">
    <property type="term" value="F:protein serine/threonine kinase activity"/>
    <property type="evidence" value="ECO:0007669"/>
    <property type="project" value="UniProtKB-KW"/>
</dbReference>
<evidence type="ECO:0000256" key="2">
    <source>
        <dbReference type="ARBA" id="ARBA00022679"/>
    </source>
</evidence>
<dbReference type="OMA" id="KQQDRIC"/>
<keyword evidence="3 7" id="KW-0547">Nucleotide-binding</keyword>
<dbReference type="PROSITE" id="PS00108">
    <property type="entry name" value="PROTEIN_KINASE_ST"/>
    <property type="match status" value="1"/>
</dbReference>
<evidence type="ECO:0000256" key="3">
    <source>
        <dbReference type="ARBA" id="ARBA00022741"/>
    </source>
</evidence>
<evidence type="ECO:0000259" key="9">
    <source>
        <dbReference type="PROSITE" id="PS50011"/>
    </source>
</evidence>
<keyword evidence="1" id="KW-0723">Serine/threonine-protein kinase</keyword>
<keyword evidence="2" id="KW-0808">Transferase</keyword>
<evidence type="ECO:0000256" key="5">
    <source>
        <dbReference type="ARBA" id="ARBA00022840"/>
    </source>
</evidence>
<dbReference type="Gene3D" id="1.10.510.10">
    <property type="entry name" value="Transferase(Phosphotransferase) domain 1"/>
    <property type="match status" value="1"/>
</dbReference>
<feature type="binding site" evidence="7">
    <location>
        <begin position="16"/>
        <end position="18"/>
    </location>
    <ligand>
        <name>ATP</name>
        <dbReference type="ChEBI" id="CHEBI:30616"/>
    </ligand>
</feature>
<evidence type="ECO:0000256" key="6">
    <source>
        <dbReference type="PIRSR" id="PIRSR630616-1"/>
    </source>
</evidence>
<feature type="active site" description="Proton acceptor" evidence="6">
    <location>
        <position position="61"/>
    </location>
</feature>
<dbReference type="FunCoup" id="F0YPL2">
    <property type="interactions" value="35"/>
</dbReference>
<dbReference type="GeneID" id="20221486"/>
<gene>
    <name evidence="10" type="ORF">AURANDRAFT_34714</name>
</gene>
<dbReference type="Pfam" id="PF00069">
    <property type="entry name" value="Pkinase"/>
    <property type="match status" value="1"/>
</dbReference>
<evidence type="ECO:0000256" key="4">
    <source>
        <dbReference type="ARBA" id="ARBA00022777"/>
    </source>
</evidence>
<name>F0YPL2_AURAN</name>
<dbReference type="RefSeq" id="XP_009042356.1">
    <property type="nucleotide sequence ID" value="XM_009044108.1"/>
</dbReference>
<dbReference type="InterPro" id="IPR030616">
    <property type="entry name" value="Aur-like"/>
</dbReference>
<feature type="domain" description="Protein kinase" evidence="9">
    <location>
        <begin position="1"/>
        <end position="195"/>
    </location>
</feature>
<dbReference type="EMBL" id="GL833242">
    <property type="protein sequence ID" value="EGB02947.1"/>
    <property type="molecule type" value="Genomic_DNA"/>
</dbReference>
<accession>F0YPL2</accession>
<feature type="cross-link" description="Glycyl lysine isopeptide (Lys-Gly) (interchain with G-Cter in SUMO2)" evidence="8">
    <location>
        <position position="63"/>
    </location>
</feature>
<dbReference type="InParanoid" id="F0YPL2"/>
<evidence type="ECO:0000256" key="1">
    <source>
        <dbReference type="ARBA" id="ARBA00022527"/>
    </source>
</evidence>
<dbReference type="InterPro" id="IPR011009">
    <property type="entry name" value="Kinase-like_dom_sf"/>
</dbReference>
<dbReference type="GO" id="GO:0005524">
    <property type="term" value="F:ATP binding"/>
    <property type="evidence" value="ECO:0007669"/>
    <property type="project" value="UniProtKB-KW"/>
</dbReference>
<keyword evidence="11" id="KW-1185">Reference proteome</keyword>
<dbReference type="SMART" id="SM00220">
    <property type="entry name" value="S_TKc"/>
    <property type="match status" value="1"/>
</dbReference>
<evidence type="ECO:0000256" key="7">
    <source>
        <dbReference type="PIRSR" id="PIRSR630616-2"/>
    </source>
</evidence>
<dbReference type="SUPFAM" id="SSF56112">
    <property type="entry name" value="Protein kinase-like (PK-like)"/>
    <property type="match status" value="1"/>
</dbReference>
<evidence type="ECO:0000313" key="11">
    <source>
        <dbReference type="Proteomes" id="UP000002729"/>
    </source>
</evidence>
<feature type="binding site" evidence="7">
    <location>
        <begin position="65"/>
        <end position="66"/>
    </location>
    <ligand>
        <name>ATP</name>
        <dbReference type="ChEBI" id="CHEBI:30616"/>
    </ligand>
</feature>
<dbReference type="InterPro" id="IPR008271">
    <property type="entry name" value="Ser/Thr_kinase_AS"/>
</dbReference>
<dbReference type="Proteomes" id="UP000002729">
    <property type="component" value="Unassembled WGS sequence"/>
</dbReference>
<proteinExistence type="predicted"/>
<keyword evidence="5 7" id="KW-0067">ATP-binding</keyword>
<dbReference type="PROSITE" id="PS50011">
    <property type="entry name" value="PROTEIN_KINASE_DOM"/>
    <property type="match status" value="1"/>
</dbReference>
<dbReference type="AlphaFoldDB" id="F0YPL2"/>
<feature type="binding site" evidence="7">
    <location>
        <position position="86"/>
    </location>
    <ligand>
        <name>ATP</name>
        <dbReference type="ChEBI" id="CHEBI:30616"/>
    </ligand>
</feature>
<dbReference type="InterPro" id="IPR000719">
    <property type="entry name" value="Prot_kinase_dom"/>
</dbReference>
<evidence type="ECO:0000256" key="8">
    <source>
        <dbReference type="PIRSR" id="PIRSR630616-3"/>
    </source>
</evidence>
<dbReference type="PANTHER" id="PTHR24350">
    <property type="entry name" value="SERINE/THREONINE-PROTEIN KINASE IAL-RELATED"/>
    <property type="match status" value="1"/>
</dbReference>
<dbReference type="OrthoDB" id="377346at2759"/>
<evidence type="ECO:0000313" key="10">
    <source>
        <dbReference type="EMBL" id="EGB02947.1"/>
    </source>
</evidence>
<keyword evidence="4" id="KW-0418">Kinase</keyword>
<sequence length="205" mass="22823">LYGWFCSPRSVYLVLEFAPGGELFTALERAGSFDEDTTAGYAVQVASGLAYLHSKHIIHRDIKPENILLGQPGAGSRGGPVLKLCDFGWSVHAPSMRRASFCGTIDYVSPEMARHETYDQSIDIWALGVLTFELLVGDPPFYRDKKQKTLQAICKEDPKYPKGLSPGSIDFMSGLLHKDPERRLSLEEAKRHVWIQICLLDKPAA</sequence>
<protein>
    <recommendedName>
        <fullName evidence="9">Protein kinase domain-containing protein</fullName>
    </recommendedName>
</protein>
<organism evidence="11">
    <name type="scientific">Aureococcus anophagefferens</name>
    <name type="common">Harmful bloom alga</name>
    <dbReference type="NCBI Taxonomy" id="44056"/>
    <lineage>
        <taxon>Eukaryota</taxon>
        <taxon>Sar</taxon>
        <taxon>Stramenopiles</taxon>
        <taxon>Ochrophyta</taxon>
        <taxon>Pelagophyceae</taxon>
        <taxon>Pelagomonadales</taxon>
        <taxon>Pelagomonadaceae</taxon>
        <taxon>Aureococcus</taxon>
    </lineage>
</organism>